<proteinExistence type="predicted"/>
<reference evidence="2 3" key="1">
    <citation type="submission" date="2016-04" db="EMBL/GenBank/DDBJ databases">
        <authorList>
            <person name="Evans L.H."/>
            <person name="Alamgir A."/>
            <person name="Owens N."/>
            <person name="Weber N.D."/>
            <person name="Virtaneva K."/>
            <person name="Barbian K."/>
            <person name="Babar A."/>
            <person name="Rosenke K."/>
        </authorList>
    </citation>
    <scope>NUCLEOTIDE SEQUENCE [LARGE SCALE GENOMIC DNA]</scope>
    <source>
        <strain evidence="2 3">PMB02</strain>
    </source>
</reference>
<feature type="signal peptide" evidence="1">
    <location>
        <begin position="1"/>
        <end position="20"/>
    </location>
</feature>
<dbReference type="Proteomes" id="UP000078316">
    <property type="component" value="Unassembled WGS sequence"/>
</dbReference>
<dbReference type="AlphaFoldDB" id="A0A179S7Z9"/>
<keyword evidence="1" id="KW-0732">Signal</keyword>
<organism evidence="2 3">
    <name type="scientific">Methylobacterium platani</name>
    <dbReference type="NCBI Taxonomy" id="427683"/>
    <lineage>
        <taxon>Bacteria</taxon>
        <taxon>Pseudomonadati</taxon>
        <taxon>Pseudomonadota</taxon>
        <taxon>Alphaproteobacteria</taxon>
        <taxon>Hyphomicrobiales</taxon>
        <taxon>Methylobacteriaceae</taxon>
        <taxon>Methylobacterium</taxon>
    </lineage>
</organism>
<evidence type="ECO:0000313" key="3">
    <source>
        <dbReference type="Proteomes" id="UP000078316"/>
    </source>
</evidence>
<name>A0A179S7Z9_9HYPH</name>
<gene>
    <name evidence="2" type="ORF">A5481_21985</name>
</gene>
<accession>A0A179S7Z9</accession>
<comment type="caution">
    <text evidence="2">The sequence shown here is derived from an EMBL/GenBank/DDBJ whole genome shotgun (WGS) entry which is preliminary data.</text>
</comment>
<sequence length="114" mass="12347">MSRLSVPVVIGLALSAPAHAQGGGFPVYSLSKTCQLECRPGREAPASYRGCLSDERAARRRLHRQWATFPAPDRRDCRQESEIGGTPSYVALLTCLQLADGTLPTEPPPLPPLH</sequence>
<feature type="chain" id="PRO_5008105746" evidence="1">
    <location>
        <begin position="21"/>
        <end position="114"/>
    </location>
</feature>
<dbReference type="EMBL" id="LWHQ01000043">
    <property type="protein sequence ID" value="OAS21026.1"/>
    <property type="molecule type" value="Genomic_DNA"/>
</dbReference>
<evidence type="ECO:0000313" key="2">
    <source>
        <dbReference type="EMBL" id="OAS21026.1"/>
    </source>
</evidence>
<evidence type="ECO:0000256" key="1">
    <source>
        <dbReference type="SAM" id="SignalP"/>
    </source>
</evidence>
<protein>
    <submittedName>
        <fullName evidence="2">Uncharacterized protein</fullName>
    </submittedName>
</protein>